<dbReference type="PROSITE" id="PS00678">
    <property type="entry name" value="WD_REPEATS_1"/>
    <property type="match status" value="2"/>
</dbReference>
<dbReference type="InterPro" id="IPR001680">
    <property type="entry name" value="WD40_rpt"/>
</dbReference>
<comment type="caution">
    <text evidence="5">The sequence shown here is derived from an EMBL/GenBank/DDBJ whole genome shotgun (WGS) entry which is preliminary data.</text>
</comment>
<keyword evidence="6" id="KW-1185">Reference proteome</keyword>
<evidence type="ECO:0000256" key="1">
    <source>
        <dbReference type="ARBA" id="ARBA00022574"/>
    </source>
</evidence>
<feature type="region of interest" description="Disordered" evidence="4">
    <location>
        <begin position="428"/>
        <end position="467"/>
    </location>
</feature>
<dbReference type="InterPro" id="IPR020472">
    <property type="entry name" value="WD40_PAC1"/>
</dbReference>
<dbReference type="Gene3D" id="2.130.10.10">
    <property type="entry name" value="YVTN repeat-like/Quinoprotein amine dehydrogenase"/>
    <property type="match status" value="1"/>
</dbReference>
<accession>A0A7J6VZ15</accession>
<feature type="repeat" description="WD" evidence="3">
    <location>
        <begin position="674"/>
        <end position="697"/>
    </location>
</feature>
<evidence type="ECO:0000313" key="5">
    <source>
        <dbReference type="EMBL" id="KAF5190111.1"/>
    </source>
</evidence>
<dbReference type="PROSITE" id="PS50294">
    <property type="entry name" value="WD_REPEATS_REGION"/>
    <property type="match status" value="3"/>
</dbReference>
<sequence length="950" mass="105045">MAESRRMMMMNWDGLEDDDEFFESRDRISSVVAIDIASSGSDDDEDYDDNRISFASAISTSPEEFRNFPVSASASSEDYNIWMAEPGSIKDRRQRLLQGMGLSHDKELLRVPSQEFKRVASVKVSIPEDPKQETLSPLHLPSPSPRKFIPRSKSEGSIVSGFSDTKCRKETLVGADSKLRLLRLSSLPSSQSNRNMQLRVSTIKPSRTKSRAKSMNSRTLSINNSGGGGGFLIKNLDTGNVFLINEDGTTSSLSDLQTGKQLTMEEFEKTVGHSPIVKELMRRENVATVPADVHGESERKTIMSASLSTKSFRASKKKGSGWLKNIKVVANSINGFIADREKDTLMHQQPNTTSKWTKVHQHGKSQKEISGLYMCQEIQAHEGSIWCIKFSPDARYLASAGEDRIIHLWEVIDCDVFSAKAIDESISPPVHPMANSSADRPPLADAPVFPSERKRRGKLSSASKKSRGVPDFVNVPDTVFSLSDKPVGSFEGHLDDVLDLSWSKSQQLLSSSMDKTVRLWDMASKTCLKLFAHNDYVTCIQFNPMDDEYFISGSLDAKVRIWSIPDRKVVDWTDLHEMVTAVCYTPDGQGALVGSHRGSCRLYDTTDCKLNQKGQIDVQNKKKSQAKKITGFQFAPGNPSEVLITSADSRIRIFDGSDITYKFRGFRNTSSQISASFSTDGKYVVSASEDSQVYVWKRDEIQHASGGKTKGLITTQSYERFQCRDVSVAIPWPGSTKYEPSMLSTQSKNHSKLTNVHPSQSSGPPCTLQESFLRSPSVTRSQEALLRNLSGTKDQETFLRRPSVTRIEEAFTRSPSVTRNLPPLPKKNNISDKPAIYSEEEPSCISRTNSGIGDGAFVSAPASAASSFRECASISTSERSYSSLSWLFDGGYNSSRNNIQPTAWGLVVVTAGLGGELRIYQNFGLPVRVGRQTNLFASGSVGSTANKRFL</sequence>
<name>A0A7J6VZ15_THATH</name>
<evidence type="ECO:0000313" key="6">
    <source>
        <dbReference type="Proteomes" id="UP000554482"/>
    </source>
</evidence>
<keyword evidence="2" id="KW-0677">Repeat</keyword>
<dbReference type="EMBL" id="JABWDY010024596">
    <property type="protein sequence ID" value="KAF5190111.1"/>
    <property type="molecule type" value="Genomic_DNA"/>
</dbReference>
<proteinExistence type="predicted"/>
<dbReference type="InterPro" id="IPR019775">
    <property type="entry name" value="WD40_repeat_CS"/>
</dbReference>
<evidence type="ECO:0000256" key="4">
    <source>
        <dbReference type="SAM" id="MobiDB-lite"/>
    </source>
</evidence>
<evidence type="ECO:0000256" key="2">
    <source>
        <dbReference type="ARBA" id="ARBA00022737"/>
    </source>
</evidence>
<gene>
    <name evidence="5" type="ORF">FRX31_020307</name>
</gene>
<feature type="repeat" description="WD" evidence="3">
    <location>
        <begin position="378"/>
        <end position="411"/>
    </location>
</feature>
<dbReference type="InterPro" id="IPR040324">
    <property type="entry name" value="WDR44/Dgr2"/>
</dbReference>
<dbReference type="SMART" id="SM00320">
    <property type="entry name" value="WD40"/>
    <property type="match status" value="6"/>
</dbReference>
<dbReference type="AlphaFoldDB" id="A0A7J6VZ15"/>
<dbReference type="PROSITE" id="PS50082">
    <property type="entry name" value="WD_REPEATS_2"/>
    <property type="match status" value="4"/>
</dbReference>
<dbReference type="PANTHER" id="PTHR14221:SF41">
    <property type="entry name" value="TRANSDUCIN_WD40 REPEAT-LIKE SUPERFAMILY PROTEIN"/>
    <property type="match status" value="1"/>
</dbReference>
<dbReference type="InterPro" id="IPR036322">
    <property type="entry name" value="WD40_repeat_dom_sf"/>
</dbReference>
<organism evidence="5 6">
    <name type="scientific">Thalictrum thalictroides</name>
    <name type="common">Rue-anemone</name>
    <name type="synonym">Anemone thalictroides</name>
    <dbReference type="NCBI Taxonomy" id="46969"/>
    <lineage>
        <taxon>Eukaryota</taxon>
        <taxon>Viridiplantae</taxon>
        <taxon>Streptophyta</taxon>
        <taxon>Embryophyta</taxon>
        <taxon>Tracheophyta</taxon>
        <taxon>Spermatophyta</taxon>
        <taxon>Magnoliopsida</taxon>
        <taxon>Ranunculales</taxon>
        <taxon>Ranunculaceae</taxon>
        <taxon>Thalictroideae</taxon>
        <taxon>Thalictrum</taxon>
    </lineage>
</organism>
<dbReference type="PRINTS" id="PR00320">
    <property type="entry name" value="GPROTEINBRPT"/>
</dbReference>
<dbReference type="Pfam" id="PF00400">
    <property type="entry name" value="WD40"/>
    <property type="match status" value="5"/>
</dbReference>
<protein>
    <submittedName>
        <fullName evidence="5">Wd repeat-containing protein</fullName>
    </submittedName>
</protein>
<feature type="repeat" description="WD" evidence="3">
    <location>
        <begin position="530"/>
        <end position="564"/>
    </location>
</feature>
<dbReference type="Proteomes" id="UP000554482">
    <property type="component" value="Unassembled WGS sequence"/>
</dbReference>
<dbReference type="OrthoDB" id="408728at2759"/>
<feature type="repeat" description="WD" evidence="3">
    <location>
        <begin position="490"/>
        <end position="530"/>
    </location>
</feature>
<dbReference type="FunFam" id="2.130.10.10:FF:000329">
    <property type="entry name" value="WD repeat-containing protein 44"/>
    <property type="match status" value="1"/>
</dbReference>
<keyword evidence="1 3" id="KW-0853">WD repeat</keyword>
<dbReference type="InterPro" id="IPR015943">
    <property type="entry name" value="WD40/YVTN_repeat-like_dom_sf"/>
</dbReference>
<evidence type="ECO:0000256" key="3">
    <source>
        <dbReference type="PROSITE-ProRule" id="PRU00221"/>
    </source>
</evidence>
<reference evidence="5 6" key="1">
    <citation type="submission" date="2020-06" db="EMBL/GenBank/DDBJ databases">
        <title>Transcriptomic and genomic resources for Thalictrum thalictroides and T. hernandezii: Facilitating candidate gene discovery in an emerging model plant lineage.</title>
        <authorList>
            <person name="Arias T."/>
            <person name="Riano-Pachon D.M."/>
            <person name="Di Stilio V.S."/>
        </authorList>
    </citation>
    <scope>NUCLEOTIDE SEQUENCE [LARGE SCALE GENOMIC DNA]</scope>
    <source>
        <strain evidence="6">cv. WT478/WT964</strain>
        <tissue evidence="5">Leaves</tissue>
    </source>
</reference>
<dbReference type="PANTHER" id="PTHR14221">
    <property type="entry name" value="WD REPEAT DOMAIN 44"/>
    <property type="match status" value="1"/>
</dbReference>
<feature type="region of interest" description="Disordered" evidence="4">
    <location>
        <begin position="130"/>
        <end position="155"/>
    </location>
</feature>
<dbReference type="SUPFAM" id="SSF50978">
    <property type="entry name" value="WD40 repeat-like"/>
    <property type="match status" value="1"/>
</dbReference>